<accession>A0A835LQ78</accession>
<dbReference type="PANTHER" id="PTHR16897:SF2">
    <property type="entry name" value="OS03G0226600 PROTEIN"/>
    <property type="match status" value="1"/>
</dbReference>
<gene>
    <name evidence="1" type="ORF">IFM89_035831</name>
</gene>
<dbReference type="Proteomes" id="UP000631114">
    <property type="component" value="Unassembled WGS sequence"/>
</dbReference>
<reference evidence="1 2" key="1">
    <citation type="submission" date="2020-10" db="EMBL/GenBank/DDBJ databases">
        <title>The Coptis chinensis genome and diversification of protoberbering-type alkaloids.</title>
        <authorList>
            <person name="Wang B."/>
            <person name="Shu S."/>
            <person name="Song C."/>
            <person name="Liu Y."/>
        </authorList>
    </citation>
    <scope>NUCLEOTIDE SEQUENCE [LARGE SCALE GENOMIC DNA]</scope>
    <source>
        <strain evidence="1">HL-2020</strain>
        <tissue evidence="1">Leaf</tissue>
    </source>
</reference>
<dbReference type="OrthoDB" id="567691at2759"/>
<evidence type="ECO:0000313" key="1">
    <source>
        <dbReference type="EMBL" id="KAF9603385.1"/>
    </source>
</evidence>
<keyword evidence="2" id="KW-1185">Reference proteome</keyword>
<dbReference type="AlphaFoldDB" id="A0A835LQ78"/>
<protein>
    <submittedName>
        <fullName evidence="1">Uncharacterized protein</fullName>
    </submittedName>
</protein>
<comment type="caution">
    <text evidence="1">The sequence shown here is derived from an EMBL/GenBank/DDBJ whole genome shotgun (WGS) entry which is preliminary data.</text>
</comment>
<evidence type="ECO:0000313" key="2">
    <source>
        <dbReference type="Proteomes" id="UP000631114"/>
    </source>
</evidence>
<dbReference type="PANTHER" id="PTHR16897">
    <property type="entry name" value="OS10G0105400 PROTEIN"/>
    <property type="match status" value="1"/>
</dbReference>
<proteinExistence type="predicted"/>
<sequence length="236" mass="25954">MPGLPQRNVQFNSNNNNAYLTTCSTGSISSNGIWSKHPDDIGFDQLQKFWNELPPHARQELLKIDKQTLLEQARKNLYCSRCNGLLLEGFSQIVMDGKSQQLEGGHVANGRMSSVSSESDVGVTTKISVCEDDNQDPSVHPWGGLIATREGILSLLDCFLEAKSLKALQNVFNGARVRERERELLYPDACGGGGRGWISQGATNYGRGHGTRESCALHTASFVCKKVFGEYPSDRC</sequence>
<dbReference type="EMBL" id="JADFTS010000006">
    <property type="protein sequence ID" value="KAF9603385.1"/>
    <property type="molecule type" value="Genomic_DNA"/>
</dbReference>
<organism evidence="1 2">
    <name type="scientific">Coptis chinensis</name>
    <dbReference type="NCBI Taxonomy" id="261450"/>
    <lineage>
        <taxon>Eukaryota</taxon>
        <taxon>Viridiplantae</taxon>
        <taxon>Streptophyta</taxon>
        <taxon>Embryophyta</taxon>
        <taxon>Tracheophyta</taxon>
        <taxon>Spermatophyta</taxon>
        <taxon>Magnoliopsida</taxon>
        <taxon>Ranunculales</taxon>
        <taxon>Ranunculaceae</taxon>
        <taxon>Coptidoideae</taxon>
        <taxon>Coptis</taxon>
    </lineage>
</organism>
<name>A0A835LQ78_9MAGN</name>